<dbReference type="InterPro" id="IPR029068">
    <property type="entry name" value="Glyas_Bleomycin-R_OHBP_Dase"/>
</dbReference>
<evidence type="ECO:0000259" key="1">
    <source>
        <dbReference type="Pfam" id="PF06983"/>
    </source>
</evidence>
<dbReference type="AlphaFoldDB" id="A0A8F9TYA9"/>
<dbReference type="KEGG" id="ole:K0B96_05595"/>
<dbReference type="CDD" id="cd06588">
    <property type="entry name" value="PhnB_like"/>
    <property type="match status" value="1"/>
</dbReference>
<gene>
    <name evidence="2" type="ORF">K0B96_05595</name>
</gene>
<evidence type="ECO:0000313" key="2">
    <source>
        <dbReference type="EMBL" id="QYM80089.1"/>
    </source>
</evidence>
<proteinExistence type="predicted"/>
<dbReference type="Proteomes" id="UP000825051">
    <property type="component" value="Chromosome"/>
</dbReference>
<sequence length="143" mass="15838">MARVSTYFHFAGNAEEAFNFYKSVFQTEFLGPIKRFGDLPCQPGQPPCPPEQTQMVMNISLPILGGHVIMGNDAPASMGERIQGNNVTLLLEPDSRAELDRLFAALKEGGIVEYAPTEMPWGGYWGSVIDRYGNEWMLSCATM</sequence>
<dbReference type="Pfam" id="PF06983">
    <property type="entry name" value="3-dmu-9_3-mt"/>
    <property type="match status" value="1"/>
</dbReference>
<dbReference type="EMBL" id="CP080507">
    <property type="protein sequence ID" value="QYM80089.1"/>
    <property type="molecule type" value="Genomic_DNA"/>
</dbReference>
<accession>A0A8F9TYA9</accession>
<reference evidence="2" key="1">
    <citation type="submission" date="2021-08" db="EMBL/GenBank/DDBJ databases">
        <title>Genome of a novel bacterium of the phylum Verrucomicrobia, Oleiharenicola sp. KSB-15.</title>
        <authorList>
            <person name="Chung J.-H."/>
            <person name="Ahn J.-H."/>
            <person name="Yoon Y."/>
            <person name="Kim D.-Y."/>
            <person name="An S.-H."/>
            <person name="Park I."/>
            <person name="Yeon J."/>
        </authorList>
    </citation>
    <scope>NUCLEOTIDE SEQUENCE</scope>
    <source>
        <strain evidence="2">KSB-15</strain>
    </source>
</reference>
<dbReference type="Gene3D" id="3.10.180.10">
    <property type="entry name" value="2,3-Dihydroxybiphenyl 1,2-Dioxygenase, domain 1"/>
    <property type="match status" value="1"/>
</dbReference>
<protein>
    <submittedName>
        <fullName evidence="2">VOC family protein</fullName>
    </submittedName>
</protein>
<feature type="domain" description="PhnB-like" evidence="1">
    <location>
        <begin position="4"/>
        <end position="137"/>
    </location>
</feature>
<dbReference type="RefSeq" id="WP_220164770.1">
    <property type="nucleotide sequence ID" value="NZ_CP080507.1"/>
</dbReference>
<name>A0A8F9TYA9_9BACT</name>
<organism evidence="2 3">
    <name type="scientific">Horticoccus luteus</name>
    <dbReference type="NCBI Taxonomy" id="2862869"/>
    <lineage>
        <taxon>Bacteria</taxon>
        <taxon>Pseudomonadati</taxon>
        <taxon>Verrucomicrobiota</taxon>
        <taxon>Opitutia</taxon>
        <taxon>Opitutales</taxon>
        <taxon>Opitutaceae</taxon>
        <taxon>Horticoccus</taxon>
    </lineage>
</organism>
<evidence type="ECO:0000313" key="3">
    <source>
        <dbReference type="Proteomes" id="UP000825051"/>
    </source>
</evidence>
<dbReference type="InterPro" id="IPR028973">
    <property type="entry name" value="PhnB-like"/>
</dbReference>
<keyword evidence="3" id="KW-1185">Reference proteome</keyword>
<dbReference type="PANTHER" id="PTHR33990:SF1">
    <property type="entry name" value="PROTEIN YJDN"/>
    <property type="match status" value="1"/>
</dbReference>
<dbReference type="SUPFAM" id="SSF54593">
    <property type="entry name" value="Glyoxalase/Bleomycin resistance protein/Dihydroxybiphenyl dioxygenase"/>
    <property type="match status" value="1"/>
</dbReference>
<dbReference type="PANTHER" id="PTHR33990">
    <property type="entry name" value="PROTEIN YJDN-RELATED"/>
    <property type="match status" value="1"/>
</dbReference>